<evidence type="ECO:0000313" key="1">
    <source>
        <dbReference type="EMBL" id="QPK78264.1"/>
    </source>
</evidence>
<dbReference type="InterPro" id="IPR058154">
    <property type="entry name" value="Bxb1_TTP-like"/>
</dbReference>
<evidence type="ECO:0008006" key="3">
    <source>
        <dbReference type="Google" id="ProtNLM"/>
    </source>
</evidence>
<protein>
    <recommendedName>
        <fullName evidence="3">Phage tail protein</fullName>
    </recommendedName>
</protein>
<reference evidence="1 2" key="1">
    <citation type="submission" date="2020-11" db="EMBL/GenBank/DDBJ databases">
        <title>Corynebacterium sp. ZJ-599.</title>
        <authorList>
            <person name="Zhou J."/>
        </authorList>
    </citation>
    <scope>NUCLEOTIDE SEQUENCE [LARGE SCALE GENOMIC DNA]</scope>
    <source>
        <strain evidence="1 2">ZJ-599</strain>
    </source>
</reference>
<sequence length="199" mass="21440">MADKRKRQNIVMGAPDVAAGAFELGIAATAKDQFPKTFADKMEALKLKPGGYLSEDGVTKTVDISTEKVKSWNLETVVQLQTDYSVTLKLVGLEFLNPDMLKFALGDGNVEVANGKIRLVDNAAERPHRSMVFRINGGDGKKLLLFVPDAQVSALGDVQFVKSSVVRLDLTVEAFPVDGENVVTIVEDSAIKVDTGSQG</sequence>
<dbReference type="Proteomes" id="UP000594681">
    <property type="component" value="Chromosome"/>
</dbReference>
<evidence type="ECO:0000313" key="2">
    <source>
        <dbReference type="Proteomes" id="UP000594681"/>
    </source>
</evidence>
<accession>A0A7T0KDT9</accession>
<gene>
    <name evidence="1" type="ORF">G7Y31_06650</name>
</gene>
<dbReference type="AlphaFoldDB" id="A0A7T0KDT9"/>
<name>A0A7T0KDT9_9CORY</name>
<dbReference type="EMBL" id="CP064954">
    <property type="protein sequence ID" value="QPK78264.1"/>
    <property type="molecule type" value="Genomic_DNA"/>
</dbReference>
<organism evidence="1 2">
    <name type="scientific">Corynebacterium lizhenjunii</name>
    <dbReference type="NCBI Taxonomy" id="2709394"/>
    <lineage>
        <taxon>Bacteria</taxon>
        <taxon>Bacillati</taxon>
        <taxon>Actinomycetota</taxon>
        <taxon>Actinomycetes</taxon>
        <taxon>Mycobacteriales</taxon>
        <taxon>Corynebacteriaceae</taxon>
        <taxon>Corynebacterium</taxon>
    </lineage>
</organism>
<dbReference type="KEGG" id="cliz:G7Y31_06650"/>
<proteinExistence type="predicted"/>
<keyword evidence="2" id="KW-1185">Reference proteome</keyword>
<dbReference type="RefSeq" id="WP_165006343.1">
    <property type="nucleotide sequence ID" value="NZ_CP064954.1"/>
</dbReference>
<dbReference type="Pfam" id="PF25681">
    <property type="entry name" value="Phage_TTP_17"/>
    <property type="match status" value="1"/>
</dbReference>